<accession>A0A1Y0LL50</accession>
<keyword evidence="3" id="KW-1185">Reference proteome</keyword>
<dbReference type="Proteomes" id="UP000195729">
    <property type="component" value="Chromosome"/>
</dbReference>
<gene>
    <name evidence="1" type="ORF">A7K98_14010</name>
    <name evidence="2" type="ORF">A7K99_13995</name>
</gene>
<dbReference type="EMBL" id="CP015579">
    <property type="protein sequence ID" value="ARU94774.1"/>
    <property type="molecule type" value="Genomic_DNA"/>
</dbReference>
<proteinExistence type="predicted"/>
<dbReference type="AlphaFoldDB" id="A0A1Y0LL50"/>
<dbReference type="EMBL" id="CP015581">
    <property type="protein sequence ID" value="ARU98812.1"/>
    <property type="molecule type" value="Genomic_DNA"/>
</dbReference>
<evidence type="ECO:0000313" key="1">
    <source>
        <dbReference type="EMBL" id="ARU94774.1"/>
    </source>
</evidence>
<dbReference type="KEGG" id="tci:A7K98_14010"/>
<evidence type="ECO:0000313" key="3">
    <source>
        <dbReference type="Proteomes" id="UP000195729"/>
    </source>
</evidence>
<reference evidence="3 4" key="1">
    <citation type="submission" date="2016-05" db="EMBL/GenBank/DDBJ databases">
        <title>Complete genome sequence of two 2,5-diketo-D-glunonic acid producing strain Tatumella citrea.</title>
        <authorList>
            <person name="Duan C."/>
            <person name="Yang J."/>
            <person name="Yang S."/>
        </authorList>
    </citation>
    <scope>NUCLEOTIDE SEQUENCE [LARGE SCALE GENOMIC DNA]</scope>
    <source>
        <strain evidence="2 3">ATCC 39140</strain>
        <strain evidence="1 4">DSM 13699</strain>
    </source>
</reference>
<evidence type="ECO:0000313" key="2">
    <source>
        <dbReference type="EMBL" id="ARU98812.1"/>
    </source>
</evidence>
<evidence type="ECO:0000313" key="4">
    <source>
        <dbReference type="Proteomes" id="UP000195814"/>
    </source>
</evidence>
<sequence>MPGNDLTNNLLVGDYWHSVHPLIIKSAIQKISLADRAIFPCCRKVFLTLADEQITLKNRHLQHSVNKNKQKNHSRGFPGEILYAPEITAHTVNHRQGLIKSTPDREES</sequence>
<name>A0A1Y0LL50_TATCI</name>
<organism evidence="1 4">
    <name type="scientific">Tatumella citrea</name>
    <name type="common">Pantoea citrea</name>
    <dbReference type="NCBI Taxonomy" id="53336"/>
    <lineage>
        <taxon>Bacteria</taxon>
        <taxon>Pseudomonadati</taxon>
        <taxon>Pseudomonadota</taxon>
        <taxon>Gammaproteobacteria</taxon>
        <taxon>Enterobacterales</taxon>
        <taxon>Erwiniaceae</taxon>
        <taxon>Tatumella</taxon>
    </lineage>
</organism>
<dbReference type="Proteomes" id="UP000195814">
    <property type="component" value="Chromosome"/>
</dbReference>
<protein>
    <submittedName>
        <fullName evidence="1">Uncharacterized protein</fullName>
    </submittedName>
</protein>